<evidence type="ECO:0000313" key="2">
    <source>
        <dbReference type="EMBL" id="ELU45197.1"/>
    </source>
</evidence>
<gene>
    <name evidence="2" type="ORF">AG1IA_00772</name>
</gene>
<name>L8X7X8_THACA</name>
<feature type="region of interest" description="Disordered" evidence="1">
    <location>
        <begin position="49"/>
        <end position="79"/>
    </location>
</feature>
<comment type="caution">
    <text evidence="2">The sequence shown here is derived from an EMBL/GenBank/DDBJ whole genome shotgun (WGS) entry which is preliminary data.</text>
</comment>
<organism evidence="2 3">
    <name type="scientific">Thanatephorus cucumeris (strain AG1-IA)</name>
    <name type="common">Rice sheath blight fungus</name>
    <name type="synonym">Rhizoctonia solani</name>
    <dbReference type="NCBI Taxonomy" id="983506"/>
    <lineage>
        <taxon>Eukaryota</taxon>
        <taxon>Fungi</taxon>
        <taxon>Dikarya</taxon>
        <taxon>Basidiomycota</taxon>
        <taxon>Agaricomycotina</taxon>
        <taxon>Agaricomycetes</taxon>
        <taxon>Cantharellales</taxon>
        <taxon>Ceratobasidiaceae</taxon>
        <taxon>Rhizoctonia</taxon>
        <taxon>Rhizoctonia solani AG-1</taxon>
    </lineage>
</organism>
<evidence type="ECO:0000313" key="3">
    <source>
        <dbReference type="Proteomes" id="UP000011668"/>
    </source>
</evidence>
<sequence length="79" mass="9165">MDTLVTSTRWAEKETKLIRCPNEKISIALILCISHTKIADREHDQCKRINNKNQYPNVKSEVSIHKPSKKIHEHRSDSA</sequence>
<dbReference type="HOGENOM" id="CLU_2607641_0_0_1"/>
<dbReference type="AlphaFoldDB" id="L8X7X8"/>
<evidence type="ECO:0000256" key="1">
    <source>
        <dbReference type="SAM" id="MobiDB-lite"/>
    </source>
</evidence>
<protein>
    <submittedName>
        <fullName evidence="2">Uncharacterized protein</fullName>
    </submittedName>
</protein>
<dbReference type="EMBL" id="AFRT01000142">
    <property type="protein sequence ID" value="ELU45197.1"/>
    <property type="molecule type" value="Genomic_DNA"/>
</dbReference>
<reference evidence="2 3" key="1">
    <citation type="journal article" date="2013" name="Nat. Commun.">
        <title>The evolution and pathogenic mechanisms of the rice sheath blight pathogen.</title>
        <authorList>
            <person name="Zheng A."/>
            <person name="Lin R."/>
            <person name="Xu L."/>
            <person name="Qin P."/>
            <person name="Tang C."/>
            <person name="Ai P."/>
            <person name="Zhang D."/>
            <person name="Liu Y."/>
            <person name="Sun Z."/>
            <person name="Feng H."/>
            <person name="Wang Y."/>
            <person name="Chen Y."/>
            <person name="Liang X."/>
            <person name="Fu R."/>
            <person name="Li Q."/>
            <person name="Zhang J."/>
            <person name="Yu X."/>
            <person name="Xie Z."/>
            <person name="Ding L."/>
            <person name="Guan P."/>
            <person name="Tang J."/>
            <person name="Liang Y."/>
            <person name="Wang S."/>
            <person name="Deng Q."/>
            <person name="Li S."/>
            <person name="Zhu J."/>
            <person name="Wang L."/>
            <person name="Liu H."/>
            <person name="Li P."/>
        </authorList>
    </citation>
    <scope>NUCLEOTIDE SEQUENCE [LARGE SCALE GENOMIC DNA]</scope>
    <source>
        <strain evidence="3">AG-1 IA</strain>
    </source>
</reference>
<keyword evidence="3" id="KW-1185">Reference proteome</keyword>
<dbReference type="Proteomes" id="UP000011668">
    <property type="component" value="Unassembled WGS sequence"/>
</dbReference>
<accession>L8X7X8</accession>
<proteinExistence type="predicted"/>